<organism evidence="2">
    <name type="scientific">Tanacetum cinerariifolium</name>
    <name type="common">Dalmatian daisy</name>
    <name type="synonym">Chrysanthemum cinerariifolium</name>
    <dbReference type="NCBI Taxonomy" id="118510"/>
    <lineage>
        <taxon>Eukaryota</taxon>
        <taxon>Viridiplantae</taxon>
        <taxon>Streptophyta</taxon>
        <taxon>Embryophyta</taxon>
        <taxon>Tracheophyta</taxon>
        <taxon>Spermatophyta</taxon>
        <taxon>Magnoliopsida</taxon>
        <taxon>eudicotyledons</taxon>
        <taxon>Gunneridae</taxon>
        <taxon>Pentapetalae</taxon>
        <taxon>asterids</taxon>
        <taxon>campanulids</taxon>
        <taxon>Asterales</taxon>
        <taxon>Asteraceae</taxon>
        <taxon>Asteroideae</taxon>
        <taxon>Anthemideae</taxon>
        <taxon>Anthemidinae</taxon>
        <taxon>Tanacetum</taxon>
    </lineage>
</organism>
<protein>
    <recommendedName>
        <fullName evidence="3">Reverse transcriptase domain-containing protein</fullName>
    </recommendedName>
</protein>
<dbReference type="EMBL" id="BKCJ010457705">
    <property type="protein sequence ID" value="GFA62664.1"/>
    <property type="molecule type" value="Genomic_DNA"/>
</dbReference>
<dbReference type="AlphaFoldDB" id="A0A699JZY5"/>
<gene>
    <name evidence="2" type="ORF">Tci_634636</name>
</gene>
<feature type="region of interest" description="Disordered" evidence="1">
    <location>
        <begin position="93"/>
        <end position="114"/>
    </location>
</feature>
<name>A0A699JZY5_TANCI</name>
<evidence type="ECO:0008006" key="3">
    <source>
        <dbReference type="Google" id="ProtNLM"/>
    </source>
</evidence>
<feature type="non-terminal residue" evidence="2">
    <location>
        <position position="1"/>
    </location>
</feature>
<proteinExistence type="predicted"/>
<comment type="caution">
    <text evidence="2">The sequence shown here is derived from an EMBL/GenBank/DDBJ whole genome shotgun (WGS) entry which is preliminary data.</text>
</comment>
<accession>A0A699JZY5</accession>
<evidence type="ECO:0000256" key="1">
    <source>
        <dbReference type="SAM" id="MobiDB-lite"/>
    </source>
</evidence>
<reference evidence="2" key="1">
    <citation type="journal article" date="2019" name="Sci. Rep.">
        <title>Draft genome of Tanacetum cinerariifolium, the natural source of mosquito coil.</title>
        <authorList>
            <person name="Yamashiro T."/>
            <person name="Shiraishi A."/>
            <person name="Satake H."/>
            <person name="Nakayama K."/>
        </authorList>
    </citation>
    <scope>NUCLEOTIDE SEQUENCE</scope>
</reference>
<sequence>EETRSGITTTHAHDSLPEYDSFYFEIEPDQERLTSVVKNDISDDSSNDPLLEEIDLFLAFDNSILPGIENFGYDSEGDIRFLEELLIDDSIPLPNNESSDYDNPSFPRPPPEPPDVEFDFEPNSGEVISAVMYNNDELNEDNCFDSEIDVFANDEDDDYFPFMFVIRIFYHISSILRIYPTMNEVSRVWFNCPGPQELHILCLRLVWGNPYP</sequence>
<evidence type="ECO:0000313" key="2">
    <source>
        <dbReference type="EMBL" id="GFA62664.1"/>
    </source>
</evidence>